<name>A0A1M5YKF7_9CLOT</name>
<feature type="domain" description="Diacylglycerol glucosyltransferase N-terminal" evidence="6">
    <location>
        <begin position="18"/>
        <end position="181"/>
    </location>
</feature>
<dbReference type="RefSeq" id="WP_073019216.1">
    <property type="nucleotide sequence ID" value="NZ_FQXU01000006.1"/>
</dbReference>
<dbReference type="GO" id="GO:0009247">
    <property type="term" value="P:glycolipid biosynthetic process"/>
    <property type="evidence" value="ECO:0007669"/>
    <property type="project" value="InterPro"/>
</dbReference>
<dbReference type="InterPro" id="IPR050519">
    <property type="entry name" value="Glycosyltransf_28_UgtP"/>
</dbReference>
<keyword evidence="4 7" id="KW-0808">Transferase</keyword>
<dbReference type="SUPFAM" id="SSF53756">
    <property type="entry name" value="UDP-Glycosyltransferase/glycogen phosphorylase"/>
    <property type="match status" value="1"/>
</dbReference>
<feature type="domain" description="Glycosyl transferase family 28 C-terminal" evidence="5">
    <location>
        <begin position="199"/>
        <end position="344"/>
    </location>
</feature>
<comment type="subcellular location">
    <subcellularLocation>
        <location evidence="1">Membrane</location>
    </subcellularLocation>
</comment>
<dbReference type="Pfam" id="PF06925">
    <property type="entry name" value="MGDG_synth"/>
    <property type="match status" value="1"/>
</dbReference>
<dbReference type="AlphaFoldDB" id="A0A1M5YKF7"/>
<evidence type="ECO:0000256" key="3">
    <source>
        <dbReference type="ARBA" id="ARBA00022676"/>
    </source>
</evidence>
<dbReference type="Gene3D" id="3.40.50.2000">
    <property type="entry name" value="Glycogen Phosphorylase B"/>
    <property type="match status" value="2"/>
</dbReference>
<dbReference type="PANTHER" id="PTHR43025:SF3">
    <property type="entry name" value="MONOGALACTOSYLDIACYLGLYCEROL SYNTHASE 1, CHLOROPLASTIC"/>
    <property type="match status" value="1"/>
</dbReference>
<protein>
    <submittedName>
        <fullName evidence="7">Processive 1,2-diacylglycerol beta-glucosyltransferase</fullName>
    </submittedName>
</protein>
<organism evidence="7 8">
    <name type="scientific">Clostridium intestinale DSM 6191</name>
    <dbReference type="NCBI Taxonomy" id="1121320"/>
    <lineage>
        <taxon>Bacteria</taxon>
        <taxon>Bacillati</taxon>
        <taxon>Bacillota</taxon>
        <taxon>Clostridia</taxon>
        <taxon>Eubacteriales</taxon>
        <taxon>Clostridiaceae</taxon>
        <taxon>Clostridium</taxon>
    </lineage>
</organism>
<keyword evidence="3" id="KW-0328">Glycosyltransferase</keyword>
<evidence type="ECO:0000313" key="7">
    <source>
        <dbReference type="EMBL" id="SHI12368.1"/>
    </source>
</evidence>
<gene>
    <name evidence="7" type="ORF">SAMN02745941_02080</name>
</gene>
<dbReference type="Proteomes" id="UP000184241">
    <property type="component" value="Unassembled WGS sequence"/>
</dbReference>
<accession>A0A1M5YKF7</accession>
<evidence type="ECO:0000259" key="6">
    <source>
        <dbReference type="Pfam" id="PF06925"/>
    </source>
</evidence>
<comment type="similarity">
    <text evidence="2">Belongs to the glycosyltransferase 28 family.</text>
</comment>
<dbReference type="InterPro" id="IPR007235">
    <property type="entry name" value="Glyco_trans_28_C"/>
</dbReference>
<proteinExistence type="inferred from homology"/>
<dbReference type="EMBL" id="FQXU01000006">
    <property type="protein sequence ID" value="SHI12368.1"/>
    <property type="molecule type" value="Genomic_DNA"/>
</dbReference>
<dbReference type="GO" id="GO:0016020">
    <property type="term" value="C:membrane"/>
    <property type="evidence" value="ECO:0007669"/>
    <property type="project" value="UniProtKB-SubCell"/>
</dbReference>
<evidence type="ECO:0000256" key="2">
    <source>
        <dbReference type="ARBA" id="ARBA00006962"/>
    </source>
</evidence>
<evidence type="ECO:0000256" key="4">
    <source>
        <dbReference type="ARBA" id="ARBA00022679"/>
    </source>
</evidence>
<evidence type="ECO:0000313" key="8">
    <source>
        <dbReference type="Proteomes" id="UP000184241"/>
    </source>
</evidence>
<evidence type="ECO:0000256" key="1">
    <source>
        <dbReference type="ARBA" id="ARBA00004370"/>
    </source>
</evidence>
<dbReference type="Pfam" id="PF04101">
    <property type="entry name" value="Glyco_tran_28_C"/>
    <property type="match status" value="1"/>
</dbReference>
<evidence type="ECO:0000259" key="5">
    <source>
        <dbReference type="Pfam" id="PF04101"/>
    </source>
</evidence>
<dbReference type="InterPro" id="IPR009695">
    <property type="entry name" value="Diacylglyc_glucosyltr_N"/>
</dbReference>
<dbReference type="PANTHER" id="PTHR43025">
    <property type="entry name" value="MONOGALACTOSYLDIACYLGLYCEROL SYNTHASE"/>
    <property type="match status" value="1"/>
</dbReference>
<sequence>MNLVKKVLIVTASTGQGHNSVADSLKKELEKQSYEVKCIEPIKETGEVLDKLVSGGYEILATKVPSLFGMLYKASNHKLTSNSIGGILGKSIKDSTYEIIKEYKPNIIISTHPLLVKVIANLKKENKINIPFISIVTDYKAHSTYVDKSVDAYIVGSEYTKESLIEKGIDKGRIYSYGIPVKRDFMNFTNSISREKEFTILLMGGSMGLKSMKKALFELMNLDIPLKIITVCGNNEILKRELEENYKTVPISKELIILGFTTNVSQLMDRASLIITKPGGLTVTEALVKRLPIIIPYYIPGQEEENVRFLVNEKAAIYAEGDNLNNIIKRLFNDPKELKNMVNNIDKIVKEISLDNTLNLVTSIIAS</sequence>
<reference evidence="7 8" key="1">
    <citation type="submission" date="2016-11" db="EMBL/GenBank/DDBJ databases">
        <authorList>
            <person name="Jaros S."/>
            <person name="Januszkiewicz K."/>
            <person name="Wedrychowicz H."/>
        </authorList>
    </citation>
    <scope>NUCLEOTIDE SEQUENCE [LARGE SCALE GENOMIC DNA]</scope>
    <source>
        <strain evidence="7 8">DSM 6191</strain>
    </source>
</reference>
<dbReference type="GO" id="GO:0016758">
    <property type="term" value="F:hexosyltransferase activity"/>
    <property type="evidence" value="ECO:0007669"/>
    <property type="project" value="InterPro"/>
</dbReference>